<sequence>MGLWDKVENIFPERGKQEQQDVVEDIIVAENIRPKSVLAHIDEIPWPIFFSERLPFSTVYGFTIEGCGNPDDFIAQYPTKPVPTELEMDNYEDLDLLLKTYRTDLFFASSALDYGNWLQGRNMAMTLADNEVDWILFIHDVLIKDSKLKLGNISGFTRFRQVLNERGYMIKEYTNHLDPIALQYYLAIAPKRIDQPILERARSNRILTPSFA</sequence>
<gene>
    <name evidence="1" type="ORF">GX533_02735</name>
</gene>
<reference evidence="1 2" key="1">
    <citation type="journal article" date="2020" name="Biotechnol. Biofuels">
        <title>New insights from the biogas microbiome by comprehensive genome-resolved metagenomics of nearly 1600 species originating from multiple anaerobic digesters.</title>
        <authorList>
            <person name="Campanaro S."/>
            <person name="Treu L."/>
            <person name="Rodriguez-R L.M."/>
            <person name="Kovalovszki A."/>
            <person name="Ziels R.M."/>
            <person name="Maus I."/>
            <person name="Zhu X."/>
            <person name="Kougias P.G."/>
            <person name="Basile A."/>
            <person name="Luo G."/>
            <person name="Schluter A."/>
            <person name="Konstantinidis K.T."/>
            <person name="Angelidaki I."/>
        </authorList>
    </citation>
    <scope>NUCLEOTIDE SEQUENCE [LARGE SCALE GENOMIC DNA]</scope>
    <source>
        <strain evidence="1">AS05jafATM_89</strain>
    </source>
</reference>
<organism evidence="1 2">
    <name type="scientific">Candidatus Dojkabacteria bacterium</name>
    <dbReference type="NCBI Taxonomy" id="2099670"/>
    <lineage>
        <taxon>Bacteria</taxon>
        <taxon>Candidatus Dojkabacteria</taxon>
    </lineage>
</organism>
<dbReference type="AlphaFoldDB" id="A0A832QEB1"/>
<evidence type="ECO:0000313" key="2">
    <source>
        <dbReference type="Proteomes" id="UP000576550"/>
    </source>
</evidence>
<protein>
    <submittedName>
        <fullName evidence="1">Uncharacterized protein</fullName>
    </submittedName>
</protein>
<dbReference type="EMBL" id="DUTP01000005">
    <property type="protein sequence ID" value="HHX99565.1"/>
    <property type="molecule type" value="Genomic_DNA"/>
</dbReference>
<evidence type="ECO:0000313" key="1">
    <source>
        <dbReference type="EMBL" id="HHX99565.1"/>
    </source>
</evidence>
<comment type="caution">
    <text evidence="1">The sequence shown here is derived from an EMBL/GenBank/DDBJ whole genome shotgun (WGS) entry which is preliminary data.</text>
</comment>
<name>A0A832QEB1_9BACT</name>
<dbReference type="Proteomes" id="UP000576550">
    <property type="component" value="Unassembled WGS sequence"/>
</dbReference>
<proteinExistence type="predicted"/>
<accession>A0A832QEB1</accession>